<dbReference type="Gene3D" id="3.10.580.10">
    <property type="entry name" value="CBS-domain"/>
    <property type="match status" value="1"/>
</dbReference>
<evidence type="ECO:0000256" key="7">
    <source>
        <dbReference type="ARBA" id="ARBA00047820"/>
    </source>
</evidence>
<accession>A0A0E2HHJ6</accession>
<dbReference type="InterPro" id="IPR028979">
    <property type="entry name" value="Ser_kin/Pase_Hpr-like_N_sf"/>
</dbReference>
<dbReference type="NCBIfam" id="NF011442">
    <property type="entry name" value="PRK14869.1-4"/>
    <property type="match status" value="1"/>
</dbReference>
<proteinExistence type="predicted"/>
<evidence type="ECO:0000256" key="6">
    <source>
        <dbReference type="ARBA" id="ARBA00032535"/>
    </source>
</evidence>
<dbReference type="GO" id="GO:0005737">
    <property type="term" value="C:cytoplasm"/>
    <property type="evidence" value="ECO:0007669"/>
    <property type="project" value="InterPro"/>
</dbReference>
<evidence type="ECO:0000313" key="11">
    <source>
        <dbReference type="Proteomes" id="UP000013085"/>
    </source>
</evidence>
<dbReference type="RefSeq" id="WP_002585896.1">
    <property type="nucleotide sequence ID" value="NZ_KB850976.1"/>
</dbReference>
<dbReference type="FunFam" id="3.90.1640.10:FF:000001">
    <property type="entry name" value="Probable manganese-dependent inorganic pyrophosphatase"/>
    <property type="match status" value="1"/>
</dbReference>
<dbReference type="HOGENOM" id="CLU_025243_1_0_9"/>
<dbReference type="InterPro" id="IPR046342">
    <property type="entry name" value="CBS_dom_sf"/>
</dbReference>
<dbReference type="PANTHER" id="PTHR12112">
    <property type="entry name" value="BNIP - RELATED"/>
    <property type="match status" value="1"/>
</dbReference>
<evidence type="ECO:0000256" key="8">
    <source>
        <dbReference type="PROSITE-ProRule" id="PRU00703"/>
    </source>
</evidence>
<gene>
    <name evidence="10" type="ORF">HMPREF1090_00029</name>
</gene>
<dbReference type="Pfam" id="PF01368">
    <property type="entry name" value="DHH"/>
    <property type="match status" value="1"/>
</dbReference>
<dbReference type="EC" id="3.6.1.1" evidence="2"/>
<dbReference type="SUPFAM" id="SSF64182">
    <property type="entry name" value="DHH phosphoesterases"/>
    <property type="match status" value="1"/>
</dbReference>
<dbReference type="PANTHER" id="PTHR12112:SF22">
    <property type="entry name" value="MANGANESE-DEPENDENT INORGANIC PYROPHOSPHATASE-RELATED"/>
    <property type="match status" value="1"/>
</dbReference>
<dbReference type="AlphaFoldDB" id="A0A0E2HHJ6"/>
<dbReference type="InterPro" id="IPR004097">
    <property type="entry name" value="DHHA2"/>
</dbReference>
<dbReference type="SMART" id="SM01131">
    <property type="entry name" value="DHHA2"/>
    <property type="match status" value="1"/>
</dbReference>
<evidence type="ECO:0000259" key="9">
    <source>
        <dbReference type="PROSITE" id="PS51371"/>
    </source>
</evidence>
<evidence type="ECO:0000256" key="1">
    <source>
        <dbReference type="ARBA" id="ARBA00001936"/>
    </source>
</evidence>
<dbReference type="NCBIfam" id="NF011443">
    <property type="entry name" value="PRK14869.1-5"/>
    <property type="match status" value="1"/>
</dbReference>
<dbReference type="InterPro" id="IPR038763">
    <property type="entry name" value="DHH_sf"/>
</dbReference>
<dbReference type="InterPro" id="IPR000644">
    <property type="entry name" value="CBS_dom"/>
</dbReference>
<keyword evidence="8" id="KW-0129">CBS domain</keyword>
<comment type="caution">
    <text evidence="10">The sequence shown here is derived from an EMBL/GenBank/DDBJ whole genome shotgun (WGS) entry which is preliminary data.</text>
</comment>
<organism evidence="10 11">
    <name type="scientific">[Clostridium] clostridioforme 90A8</name>
    <dbReference type="NCBI Taxonomy" id="999408"/>
    <lineage>
        <taxon>Bacteria</taxon>
        <taxon>Bacillati</taxon>
        <taxon>Bacillota</taxon>
        <taxon>Clostridia</taxon>
        <taxon>Lachnospirales</taxon>
        <taxon>Lachnospiraceae</taxon>
        <taxon>Enterocloster</taxon>
    </lineage>
</organism>
<evidence type="ECO:0000256" key="5">
    <source>
        <dbReference type="ARBA" id="ARBA00023211"/>
    </source>
</evidence>
<evidence type="ECO:0000256" key="2">
    <source>
        <dbReference type="ARBA" id="ARBA00012146"/>
    </source>
</evidence>
<dbReference type="GO" id="GO:0004427">
    <property type="term" value="F:inorganic diphosphate phosphatase activity"/>
    <property type="evidence" value="ECO:0007669"/>
    <property type="project" value="UniProtKB-EC"/>
</dbReference>
<reference evidence="10 11" key="1">
    <citation type="submission" date="2013-01" db="EMBL/GenBank/DDBJ databases">
        <title>The Genome Sequence of Clostridium clostridioforme 90A8.</title>
        <authorList>
            <consortium name="The Broad Institute Genome Sequencing Platform"/>
            <person name="Earl A."/>
            <person name="Ward D."/>
            <person name="Feldgarden M."/>
            <person name="Gevers D."/>
            <person name="Courvalin P."/>
            <person name="Lambert T."/>
            <person name="Walker B."/>
            <person name="Young S.K."/>
            <person name="Zeng Q."/>
            <person name="Gargeya S."/>
            <person name="Fitzgerald M."/>
            <person name="Haas B."/>
            <person name="Abouelleil A."/>
            <person name="Alvarado L."/>
            <person name="Arachchi H.M."/>
            <person name="Berlin A.M."/>
            <person name="Chapman S.B."/>
            <person name="Dewar J."/>
            <person name="Goldberg J."/>
            <person name="Griggs A."/>
            <person name="Gujja S."/>
            <person name="Hansen M."/>
            <person name="Howarth C."/>
            <person name="Imamovic A."/>
            <person name="Larimer J."/>
            <person name="McCowan C."/>
            <person name="Murphy C."/>
            <person name="Neiman D."/>
            <person name="Pearson M."/>
            <person name="Priest M."/>
            <person name="Roberts A."/>
            <person name="Saif S."/>
            <person name="Shea T."/>
            <person name="Sisk P."/>
            <person name="Sykes S."/>
            <person name="Wortman J."/>
            <person name="Nusbaum C."/>
            <person name="Birren B."/>
        </authorList>
    </citation>
    <scope>NUCLEOTIDE SEQUENCE [LARGE SCALE GENOMIC DNA]</scope>
    <source>
        <strain evidence="10 11">90A8</strain>
    </source>
</reference>
<dbReference type="InterPro" id="IPR001667">
    <property type="entry name" value="DDH_dom"/>
</dbReference>
<dbReference type="InterPro" id="IPR010766">
    <property type="entry name" value="DRTGG"/>
</dbReference>
<comment type="catalytic activity">
    <reaction evidence="7">
        <text>diphosphate + H2O = 2 phosphate + H(+)</text>
        <dbReference type="Rhea" id="RHEA:24576"/>
        <dbReference type="ChEBI" id="CHEBI:15377"/>
        <dbReference type="ChEBI" id="CHEBI:15378"/>
        <dbReference type="ChEBI" id="CHEBI:33019"/>
        <dbReference type="ChEBI" id="CHEBI:43474"/>
        <dbReference type="EC" id="3.6.1.1"/>
    </reaction>
</comment>
<dbReference type="SUPFAM" id="SSF75138">
    <property type="entry name" value="HprK N-terminal domain-like"/>
    <property type="match status" value="1"/>
</dbReference>
<dbReference type="PROSITE" id="PS51371">
    <property type="entry name" value="CBS"/>
    <property type="match status" value="1"/>
</dbReference>
<dbReference type="Pfam" id="PF07085">
    <property type="entry name" value="DRTGG"/>
    <property type="match status" value="1"/>
</dbReference>
<dbReference type="GO" id="GO:0046872">
    <property type="term" value="F:metal ion binding"/>
    <property type="evidence" value="ECO:0007669"/>
    <property type="project" value="UniProtKB-KW"/>
</dbReference>
<dbReference type="Pfam" id="PF02833">
    <property type="entry name" value="DHHA2"/>
    <property type="match status" value="1"/>
</dbReference>
<dbReference type="Proteomes" id="UP000013085">
    <property type="component" value="Unassembled WGS sequence"/>
</dbReference>
<dbReference type="Gene3D" id="3.10.310.20">
    <property type="entry name" value="DHHA2 domain"/>
    <property type="match status" value="1"/>
</dbReference>
<feature type="domain" description="CBS" evidence="9">
    <location>
        <begin position="256"/>
        <end position="314"/>
    </location>
</feature>
<evidence type="ECO:0000256" key="4">
    <source>
        <dbReference type="ARBA" id="ARBA00022801"/>
    </source>
</evidence>
<dbReference type="Pfam" id="PF00571">
    <property type="entry name" value="CBS"/>
    <property type="match status" value="2"/>
</dbReference>
<name>A0A0E2HHJ6_9FIRM</name>
<sequence length="556" mass="61898">MEQELKRKTTVIGHRNPDTDSICSAICYANLKRAITGDAYIPARAGHVNGETRFVLDYFGMEEPKLVEDVRTQVKDIEIRKTRGVADNISLKKAWNIMQENNVVTIPSVRPDGTLEGLITVGDITKTYMNIYDSSILSKAHTQYSNIIETLEADIVVGNADAYFDRGKVLIAAANPDLMEFYIEPHDLVILGNRYESQLCAIEMGADCIIVCEGAGVSMTIKKIAQDRGCTVIATTYDTYTAARLINQSMPISYFMTREHLITFNSDDYTDEIREVMASKRHRDFPILDKEGRYLGMISRRNLLGAKGKQVILVDHNEKSQAVAGIESAEIMEIIDHHRLGTVQTMAPVFFRNQPLGCTATIIYQMYLENKVEIEPKIAGLLCSAIVSDTLLFRSPTCTPVDEMAARSLAAIAGLDIEKYAMEMFGAGSNLKDKSDEEIFYQDFKKFSVGKALIGVGQITSLNDIELGTLKEKMLGYMEKARESNSLDMVFFMLTNILKESTDLICYGQGAVQLAAKAFHLDIEEAAEKPEPVLSLPGVVSRKKQLIPELMLAEQD</sequence>
<dbReference type="Gene3D" id="3.40.1390.20">
    <property type="entry name" value="HprK N-terminal domain-like"/>
    <property type="match status" value="1"/>
</dbReference>
<dbReference type="InterPro" id="IPR038222">
    <property type="entry name" value="DHHA2_dom_sf"/>
</dbReference>
<dbReference type="GeneID" id="57963467"/>
<dbReference type="SUPFAM" id="SSF54631">
    <property type="entry name" value="CBS-domain pair"/>
    <property type="match status" value="1"/>
</dbReference>
<comment type="cofactor">
    <cofactor evidence="1">
        <name>Mn(2+)</name>
        <dbReference type="ChEBI" id="CHEBI:29035"/>
    </cofactor>
</comment>
<keyword evidence="4" id="KW-0378">Hydrolase</keyword>
<dbReference type="PATRIC" id="fig|999408.3.peg.29"/>
<protein>
    <recommendedName>
        <fullName evidence="2">inorganic diphosphatase</fullName>
        <ecNumber evidence="2">3.6.1.1</ecNumber>
    </recommendedName>
    <alternativeName>
        <fullName evidence="6">Pyrophosphate phospho-hydrolase</fullName>
    </alternativeName>
</protein>
<dbReference type="EMBL" id="AGYR01000001">
    <property type="protein sequence ID" value="ENZ20100.1"/>
    <property type="molecule type" value="Genomic_DNA"/>
</dbReference>
<keyword evidence="5" id="KW-0464">Manganese</keyword>
<dbReference type="Gene3D" id="3.90.1640.10">
    <property type="entry name" value="inorganic pyrophosphatase (n-terminal core)"/>
    <property type="match status" value="1"/>
</dbReference>
<evidence type="ECO:0000256" key="3">
    <source>
        <dbReference type="ARBA" id="ARBA00022723"/>
    </source>
</evidence>
<evidence type="ECO:0000313" key="10">
    <source>
        <dbReference type="EMBL" id="ENZ20100.1"/>
    </source>
</evidence>
<keyword evidence="3" id="KW-0479">Metal-binding</keyword>